<keyword evidence="3" id="KW-0963">Cytoplasm</keyword>
<feature type="domain" description="CheW-like" evidence="5">
    <location>
        <begin position="18"/>
        <end position="163"/>
    </location>
</feature>
<dbReference type="PANTHER" id="PTHR22617">
    <property type="entry name" value="CHEMOTAXIS SENSOR HISTIDINE KINASE-RELATED"/>
    <property type="match status" value="1"/>
</dbReference>
<dbReference type="SMART" id="SM00260">
    <property type="entry name" value="CheW"/>
    <property type="match status" value="1"/>
</dbReference>
<evidence type="ECO:0000256" key="4">
    <source>
        <dbReference type="ARBA" id="ARBA00022500"/>
    </source>
</evidence>
<dbReference type="EMBL" id="JACHVC010000012">
    <property type="protein sequence ID" value="MBC2606914.1"/>
    <property type="molecule type" value="Genomic_DNA"/>
</dbReference>
<evidence type="ECO:0000256" key="3">
    <source>
        <dbReference type="ARBA" id="ARBA00022490"/>
    </source>
</evidence>
<reference evidence="6 7" key="1">
    <citation type="submission" date="2020-07" db="EMBL/GenBank/DDBJ databases">
        <authorList>
            <person name="Feng X."/>
        </authorList>
    </citation>
    <scope>NUCLEOTIDE SEQUENCE [LARGE SCALE GENOMIC DNA]</scope>
    <source>
        <strain evidence="6 7">JCM23202</strain>
    </source>
</reference>
<keyword evidence="7" id="KW-1185">Reference proteome</keyword>
<dbReference type="RefSeq" id="WP_185660783.1">
    <property type="nucleotide sequence ID" value="NZ_CAWPOO010000012.1"/>
</dbReference>
<comment type="subcellular location">
    <subcellularLocation>
        <location evidence="1">Cytoplasm</location>
    </subcellularLocation>
</comment>
<dbReference type="InterPro" id="IPR002545">
    <property type="entry name" value="CheW-lke_dom"/>
</dbReference>
<dbReference type="AlphaFoldDB" id="A0A7X1B759"/>
<proteinExistence type="predicted"/>
<dbReference type="PANTHER" id="PTHR22617:SF41">
    <property type="entry name" value="CHEMOTAXIS SIGNAL TRANSDUCTION SYSTEM ADAPTOR PROTEIN CHEW"/>
    <property type="match status" value="1"/>
</dbReference>
<dbReference type="Proteomes" id="UP000526501">
    <property type="component" value="Unassembled WGS sequence"/>
</dbReference>
<evidence type="ECO:0000256" key="2">
    <source>
        <dbReference type="ARBA" id="ARBA00021483"/>
    </source>
</evidence>
<evidence type="ECO:0000313" key="7">
    <source>
        <dbReference type="Proteomes" id="UP000526501"/>
    </source>
</evidence>
<evidence type="ECO:0000259" key="5">
    <source>
        <dbReference type="PROSITE" id="PS50851"/>
    </source>
</evidence>
<dbReference type="PROSITE" id="PS50851">
    <property type="entry name" value="CHEW"/>
    <property type="match status" value="1"/>
</dbReference>
<gene>
    <name evidence="6" type="ORF">H5P27_12750</name>
</gene>
<accession>A0A7X1B759</accession>
<dbReference type="GO" id="GO:0007165">
    <property type="term" value="P:signal transduction"/>
    <property type="evidence" value="ECO:0007669"/>
    <property type="project" value="InterPro"/>
</dbReference>
<dbReference type="SUPFAM" id="SSF50341">
    <property type="entry name" value="CheW-like"/>
    <property type="match status" value="1"/>
</dbReference>
<dbReference type="GO" id="GO:0005829">
    <property type="term" value="C:cytosol"/>
    <property type="evidence" value="ECO:0007669"/>
    <property type="project" value="TreeGrafter"/>
</dbReference>
<dbReference type="InterPro" id="IPR039315">
    <property type="entry name" value="CheW"/>
</dbReference>
<evidence type="ECO:0000256" key="1">
    <source>
        <dbReference type="ARBA" id="ARBA00004496"/>
    </source>
</evidence>
<protein>
    <recommendedName>
        <fullName evidence="2">Chemotaxis protein CheW</fullName>
    </recommendedName>
</protein>
<dbReference type="Pfam" id="PF01584">
    <property type="entry name" value="CheW"/>
    <property type="match status" value="1"/>
</dbReference>
<dbReference type="FunFam" id="2.40.50.180:FF:000002">
    <property type="entry name" value="Chemotaxis protein CheW"/>
    <property type="match status" value="1"/>
</dbReference>
<comment type="caution">
    <text evidence="6">The sequence shown here is derived from an EMBL/GenBank/DDBJ whole genome shotgun (WGS) entry which is preliminary data.</text>
</comment>
<organism evidence="6 7">
    <name type="scientific">Pelagicoccus albus</name>
    <dbReference type="NCBI Taxonomy" id="415222"/>
    <lineage>
        <taxon>Bacteria</taxon>
        <taxon>Pseudomonadati</taxon>
        <taxon>Verrucomicrobiota</taxon>
        <taxon>Opitutia</taxon>
        <taxon>Puniceicoccales</taxon>
        <taxon>Pelagicoccaceae</taxon>
        <taxon>Pelagicoccus</taxon>
    </lineage>
</organism>
<dbReference type="Gene3D" id="2.30.30.40">
    <property type="entry name" value="SH3 Domains"/>
    <property type="match status" value="1"/>
</dbReference>
<dbReference type="InterPro" id="IPR036061">
    <property type="entry name" value="CheW-like_dom_sf"/>
</dbReference>
<dbReference type="GO" id="GO:0006935">
    <property type="term" value="P:chemotaxis"/>
    <property type="evidence" value="ECO:0007669"/>
    <property type="project" value="UniProtKB-KW"/>
</dbReference>
<name>A0A7X1B759_9BACT</name>
<evidence type="ECO:0000313" key="6">
    <source>
        <dbReference type="EMBL" id="MBC2606914.1"/>
    </source>
</evidence>
<sequence length="168" mass="18282">MSNLSFDDNSTTTSSFSSGKFLTFTLADECYGVEVLKIREIIRMQKITPVPQMPEHVKGVINLRGKVIPVVDLRVKFNLHAGEATERTCIIVVDVDDGQGVNQLLGLVVDAVEEVLNVTEGDVKPSPDFGTRLSTECCLGIARIKDSVKTLLDIEKVVSSELEGALGF</sequence>
<dbReference type="CDD" id="cd00732">
    <property type="entry name" value="CheW"/>
    <property type="match status" value="1"/>
</dbReference>
<dbReference type="Gene3D" id="2.40.50.180">
    <property type="entry name" value="CheA-289, Domain 4"/>
    <property type="match status" value="1"/>
</dbReference>
<keyword evidence="4" id="KW-0145">Chemotaxis</keyword>